<comment type="caution">
    <text evidence="2">The sequence shown here is derived from an EMBL/GenBank/DDBJ whole genome shotgun (WGS) entry which is preliminary data.</text>
</comment>
<accession>A0A102KZC5</accession>
<keyword evidence="1" id="KW-0732">Signal</keyword>
<protein>
    <submittedName>
        <fullName evidence="2">Uncharacterized protein</fullName>
    </submittedName>
</protein>
<organism evidence="2 3">
    <name type="scientific">Burkholderia ubonensis</name>
    <dbReference type="NCBI Taxonomy" id="101571"/>
    <lineage>
        <taxon>Bacteria</taxon>
        <taxon>Pseudomonadati</taxon>
        <taxon>Pseudomonadota</taxon>
        <taxon>Betaproteobacteria</taxon>
        <taxon>Burkholderiales</taxon>
        <taxon>Burkholderiaceae</taxon>
        <taxon>Burkholderia</taxon>
        <taxon>Burkholderia cepacia complex</taxon>
    </lineage>
</organism>
<evidence type="ECO:0000256" key="1">
    <source>
        <dbReference type="SAM" id="SignalP"/>
    </source>
</evidence>
<dbReference type="EMBL" id="LOTN01000021">
    <property type="protein sequence ID" value="KUZ92675.1"/>
    <property type="molecule type" value="Genomic_DNA"/>
</dbReference>
<sequence>MRFDNVMTLKKISLAAALFLFSLAAHCAEFTQLLCKAEESTTSYFPKGKAIEVPVEKLAEDGTEYVVRGWHFSNDIFRVSRSSGKFSYATAISRFDHPAHATGVCEAKQQKLRF</sequence>
<proteinExistence type="predicted"/>
<dbReference type="AlphaFoldDB" id="A0A102KZC5"/>
<feature type="chain" id="PRO_5007112793" evidence="1">
    <location>
        <begin position="28"/>
        <end position="114"/>
    </location>
</feature>
<evidence type="ECO:0000313" key="2">
    <source>
        <dbReference type="EMBL" id="KUZ92675.1"/>
    </source>
</evidence>
<feature type="signal peptide" evidence="1">
    <location>
        <begin position="1"/>
        <end position="27"/>
    </location>
</feature>
<dbReference type="Proteomes" id="UP000065521">
    <property type="component" value="Unassembled WGS sequence"/>
</dbReference>
<gene>
    <name evidence="2" type="ORF">WI38_11145</name>
</gene>
<reference evidence="2 3" key="1">
    <citation type="submission" date="2015-11" db="EMBL/GenBank/DDBJ databases">
        <title>Expanding the genomic diversity of Burkholderia species for the development of highly accurate diagnostics.</title>
        <authorList>
            <person name="Sahl J."/>
            <person name="Keim P."/>
            <person name="Wagner D."/>
        </authorList>
    </citation>
    <scope>NUCLEOTIDE SEQUENCE [LARGE SCALE GENOMIC DNA]</scope>
    <source>
        <strain evidence="2 3">RF32-BP4</strain>
    </source>
</reference>
<evidence type="ECO:0000313" key="3">
    <source>
        <dbReference type="Proteomes" id="UP000065521"/>
    </source>
</evidence>
<name>A0A102KZC5_9BURK</name>